<evidence type="ECO:0000313" key="2">
    <source>
        <dbReference type="Proteomes" id="UP001362999"/>
    </source>
</evidence>
<dbReference type="AlphaFoldDB" id="A0AAW0BNV4"/>
<dbReference type="Proteomes" id="UP001362999">
    <property type="component" value="Unassembled WGS sequence"/>
</dbReference>
<name>A0AAW0BNV4_9AGAR</name>
<accession>A0AAW0BNV4</accession>
<evidence type="ECO:0008006" key="3">
    <source>
        <dbReference type="Google" id="ProtNLM"/>
    </source>
</evidence>
<comment type="caution">
    <text evidence="1">The sequence shown here is derived from an EMBL/GenBank/DDBJ whole genome shotgun (WGS) entry which is preliminary data.</text>
</comment>
<sequence>MPTTRSSSKTKAKRYACLCVFSTLCQITVRSPAHLTPLNNLLRRQFGLALNWRPGLKLQHGIAREIWSRKGKRRENAWHATGGKCWRMTPMQENTVLAFVKQVVDTVAN</sequence>
<gene>
    <name evidence="1" type="ORF">R3P38DRAFT_3267224</name>
</gene>
<evidence type="ECO:0000313" key="1">
    <source>
        <dbReference type="EMBL" id="KAK7028386.1"/>
    </source>
</evidence>
<keyword evidence="2" id="KW-1185">Reference proteome</keyword>
<protein>
    <recommendedName>
        <fullName evidence="3">Secreted protein</fullName>
    </recommendedName>
</protein>
<dbReference type="EMBL" id="JAWWNJ010000028">
    <property type="protein sequence ID" value="KAK7028386.1"/>
    <property type="molecule type" value="Genomic_DNA"/>
</dbReference>
<organism evidence="1 2">
    <name type="scientific">Favolaschia claudopus</name>
    <dbReference type="NCBI Taxonomy" id="2862362"/>
    <lineage>
        <taxon>Eukaryota</taxon>
        <taxon>Fungi</taxon>
        <taxon>Dikarya</taxon>
        <taxon>Basidiomycota</taxon>
        <taxon>Agaricomycotina</taxon>
        <taxon>Agaricomycetes</taxon>
        <taxon>Agaricomycetidae</taxon>
        <taxon>Agaricales</taxon>
        <taxon>Marasmiineae</taxon>
        <taxon>Mycenaceae</taxon>
        <taxon>Favolaschia</taxon>
    </lineage>
</organism>
<reference evidence="1 2" key="1">
    <citation type="journal article" date="2024" name="J Genomics">
        <title>Draft genome sequencing and assembly of Favolaschia claudopus CIRM-BRFM 2984 isolated from oak limbs.</title>
        <authorList>
            <person name="Navarro D."/>
            <person name="Drula E."/>
            <person name="Chaduli D."/>
            <person name="Cazenave R."/>
            <person name="Ahrendt S."/>
            <person name="Wang J."/>
            <person name="Lipzen A."/>
            <person name="Daum C."/>
            <person name="Barry K."/>
            <person name="Grigoriev I.V."/>
            <person name="Favel A."/>
            <person name="Rosso M.N."/>
            <person name="Martin F."/>
        </authorList>
    </citation>
    <scope>NUCLEOTIDE SEQUENCE [LARGE SCALE GENOMIC DNA]</scope>
    <source>
        <strain evidence="1 2">CIRM-BRFM 2984</strain>
    </source>
</reference>
<proteinExistence type="predicted"/>